<evidence type="ECO:0000259" key="12">
    <source>
        <dbReference type="PROSITE" id="PS52040"/>
    </source>
</evidence>
<dbReference type="InterPro" id="IPR005743">
    <property type="entry name" value="GyrA"/>
</dbReference>
<keyword evidence="14" id="KW-1185">Reference proteome</keyword>
<evidence type="ECO:0000256" key="7">
    <source>
        <dbReference type="ARBA" id="ARBA00023235"/>
    </source>
</evidence>
<keyword evidence="7 8" id="KW-0413">Isomerase</keyword>
<dbReference type="GO" id="GO:0009330">
    <property type="term" value="C:DNA topoisomerase type II (double strand cut, ATP-hydrolyzing) complex"/>
    <property type="evidence" value="ECO:0007669"/>
    <property type="project" value="TreeGrafter"/>
</dbReference>
<dbReference type="AlphaFoldDB" id="A0A1I1M5H4"/>
<name>A0A1I1M5H4_9GAMM</name>
<dbReference type="GO" id="GO:0006265">
    <property type="term" value="P:DNA topological change"/>
    <property type="evidence" value="ECO:0007669"/>
    <property type="project" value="UniProtKB-UniRule"/>
</dbReference>
<dbReference type="InterPro" id="IPR035516">
    <property type="entry name" value="Gyrase/topoIV_suA_C"/>
</dbReference>
<comment type="subunit">
    <text evidence="8">Heterotetramer, composed of two GyrA and two GyrB chains. In the heterotetramer, GyrA contains the active site tyrosine that forms a transient covalent intermediate with DNA, while GyrB binds cofactors and catalyzes ATP hydrolysis.</text>
</comment>
<dbReference type="OrthoDB" id="9806486at2"/>
<comment type="miscellaneous">
    <text evidence="8">Few gyrases are as efficient as E.coli at forming negative supercoils. Not all organisms have 2 type II topoisomerases; in organisms with a single type II topoisomerase this enzyme also has to decatenate newly replicated chromosomes.</text>
</comment>
<feature type="short sequence motif" description="GyrA-box" evidence="8">
    <location>
        <begin position="562"/>
        <end position="568"/>
    </location>
</feature>
<feature type="active site" description="O-(5'-phospho-DNA)-tyrosine intermediate" evidence="8 9">
    <location>
        <position position="122"/>
    </location>
</feature>
<evidence type="ECO:0000256" key="11">
    <source>
        <dbReference type="SAM" id="MobiDB-lite"/>
    </source>
</evidence>
<dbReference type="PROSITE" id="PS52040">
    <property type="entry name" value="TOPO_IIA"/>
    <property type="match status" value="1"/>
</dbReference>
<sequence>MGEIAREILPVNIEDELKQSYLDYAMSVIIGRALPDVRDGLKPVHRRVLYAMHELRNDWNKSYLKSARVVGDVIGKYHPHGDSAVYDTIVRMAQDFSMRYMLVDGQGNFGSIDGDSAAAMRYTEVRMARLSHELLSDLEKDTVDWVDNYDGTERIPEVLPTRVPNLLVNGASGIAVGMATNVPPHNMGEVIDGCLALIEDHTLSVDELMEYIPGPDFPTAGIINGRAGILDAYRTGRGRVYIRARHTIEHDERTGRDHIVVTELPYQVNKARLIEKIAELVKDKRIEGIAELRDESDKDGLRVVIETRRGESGDVVVNNLFSQTQLETVFGINVVALESGQPRTLNLKQLLEAFIRHRREVVTRRTLFELKKAKERGHILEGLTVAISNIDEVIELIKASPNAAEAKEKLIARDWTPGQVIDMLDRAGATSCKPDDLEEHCGLSEDRGRYQLSAAQAQAILELRLHRLTGLETEKLLDEYKGILETIAELNRILASADRLMEVIREELEAVRDQYRDERRTEIQNSRRDLTMEDLIAAEDMVVTISRSGYAKTQPLSDYQAQKRGGRGKSATSMKDEDVIEHLLVASTHDTVLLFSDRGKVYWLKVYEIPQASRGSRGRPLVNLLSLDESEWITAILPVKEYRDDSYIFFATANGTVKRTTLDQFSRPRSAGLIALDLDEGDRLVGAAITSGSDHAILLSSNGKAIRFDENDVRAMGRTARGVRGMRLQGDARVISLIIPSTTTIDDSADDESEVESTPISEGQCYILTASINGYGKRTRLEEFPLRGRGGQGVIAMQTTARNGALVAAIQVGENDEMMMISDRGTLVRTRVGEVSISSRNTQGVTLIRTVKGESLVSTVRLDELEQEDDVLVEDEAALGAEAAPSPDVTDADSDRED</sequence>
<dbReference type="PANTHER" id="PTHR43493:SF5">
    <property type="entry name" value="DNA GYRASE SUBUNIT A, CHLOROPLASTIC_MITOCHONDRIAL"/>
    <property type="match status" value="1"/>
</dbReference>
<accession>A0A1I1M5H4</accession>
<gene>
    <name evidence="8" type="primary">gyrA</name>
    <name evidence="13" type="ORF">SAMN05421848_2784</name>
</gene>
<evidence type="ECO:0000256" key="5">
    <source>
        <dbReference type="ARBA" id="ARBA00023029"/>
    </source>
</evidence>
<keyword evidence="3 8" id="KW-0547">Nucleotide-binding</keyword>
<evidence type="ECO:0000256" key="6">
    <source>
        <dbReference type="ARBA" id="ARBA00023125"/>
    </source>
</evidence>
<keyword evidence="6 8" id="KW-0238">DNA-binding</keyword>
<dbReference type="NCBIfam" id="NF004043">
    <property type="entry name" value="PRK05560.1"/>
    <property type="match status" value="1"/>
</dbReference>
<evidence type="ECO:0000256" key="3">
    <source>
        <dbReference type="ARBA" id="ARBA00022741"/>
    </source>
</evidence>
<comment type="similarity">
    <text evidence="2 8">Belongs to the type II topoisomerase GyrA/ParC subunit family.</text>
</comment>
<keyword evidence="10" id="KW-0175">Coiled coil</keyword>
<dbReference type="Pfam" id="PF03989">
    <property type="entry name" value="DNA_gyraseA_C"/>
    <property type="match status" value="6"/>
</dbReference>
<dbReference type="GO" id="GO:0005524">
    <property type="term" value="F:ATP binding"/>
    <property type="evidence" value="ECO:0007669"/>
    <property type="project" value="UniProtKB-UniRule"/>
</dbReference>
<dbReference type="InterPro" id="IPR050220">
    <property type="entry name" value="Type_II_DNA_Topoisomerases"/>
</dbReference>
<dbReference type="CDD" id="cd00187">
    <property type="entry name" value="TOP4c"/>
    <property type="match status" value="1"/>
</dbReference>
<evidence type="ECO:0000256" key="4">
    <source>
        <dbReference type="ARBA" id="ARBA00022840"/>
    </source>
</evidence>
<dbReference type="SMART" id="SM00434">
    <property type="entry name" value="TOP4c"/>
    <property type="match status" value="1"/>
</dbReference>
<dbReference type="EC" id="5.6.2.2" evidence="8"/>
<dbReference type="SUPFAM" id="SSF101904">
    <property type="entry name" value="GyrA/ParC C-terminal domain-like"/>
    <property type="match status" value="1"/>
</dbReference>
<evidence type="ECO:0000256" key="8">
    <source>
        <dbReference type="HAMAP-Rule" id="MF_01897"/>
    </source>
</evidence>
<dbReference type="Gene3D" id="3.30.1360.40">
    <property type="match status" value="1"/>
</dbReference>
<evidence type="ECO:0000313" key="13">
    <source>
        <dbReference type="EMBL" id="SFC80286.1"/>
    </source>
</evidence>
<proteinExistence type="inferred from homology"/>
<evidence type="ECO:0000256" key="9">
    <source>
        <dbReference type="PROSITE-ProRule" id="PRU01384"/>
    </source>
</evidence>
<dbReference type="GO" id="GO:0005737">
    <property type="term" value="C:cytoplasm"/>
    <property type="evidence" value="ECO:0007669"/>
    <property type="project" value="UniProtKB-SubCell"/>
</dbReference>
<dbReference type="GO" id="GO:0005694">
    <property type="term" value="C:chromosome"/>
    <property type="evidence" value="ECO:0007669"/>
    <property type="project" value="InterPro"/>
</dbReference>
<keyword evidence="5 8" id="KW-0799">Topoisomerase</keyword>
<dbReference type="FunFam" id="2.120.10.90:FF:000004">
    <property type="entry name" value="DNA gyrase subunit A"/>
    <property type="match status" value="1"/>
</dbReference>
<dbReference type="STRING" id="402385.SAMN05421848_2784"/>
<dbReference type="NCBIfam" id="TIGR01063">
    <property type="entry name" value="gyrA"/>
    <property type="match status" value="1"/>
</dbReference>
<dbReference type="GO" id="GO:0034335">
    <property type="term" value="F:DNA negative supercoiling activity"/>
    <property type="evidence" value="ECO:0007669"/>
    <property type="project" value="UniProtKB-ARBA"/>
</dbReference>
<dbReference type="Proteomes" id="UP000199046">
    <property type="component" value="Unassembled WGS sequence"/>
</dbReference>
<dbReference type="InterPro" id="IPR013757">
    <property type="entry name" value="Topo_IIA_A_a_sf"/>
</dbReference>
<dbReference type="NCBIfam" id="NF004044">
    <property type="entry name" value="PRK05561.1"/>
    <property type="match status" value="1"/>
</dbReference>
<dbReference type="InterPro" id="IPR013760">
    <property type="entry name" value="Topo_IIA-like_dom_sf"/>
</dbReference>
<dbReference type="PANTHER" id="PTHR43493">
    <property type="entry name" value="DNA GYRASE/TOPOISOMERASE SUBUNIT A"/>
    <property type="match status" value="1"/>
</dbReference>
<dbReference type="Gene3D" id="3.90.199.10">
    <property type="entry name" value="Topoisomerase II, domain 5"/>
    <property type="match status" value="1"/>
</dbReference>
<dbReference type="Gene3D" id="2.120.10.90">
    <property type="entry name" value="DNA gyrase/topoisomerase IV, subunit A, C-terminal"/>
    <property type="match status" value="1"/>
</dbReference>
<keyword evidence="8" id="KW-0963">Cytoplasm</keyword>
<dbReference type="FunFam" id="3.30.1360.40:FF:000002">
    <property type="entry name" value="DNA gyrase subunit A"/>
    <property type="match status" value="1"/>
</dbReference>
<dbReference type="EMBL" id="FOLY01000006">
    <property type="protein sequence ID" value="SFC80286.1"/>
    <property type="molecule type" value="Genomic_DNA"/>
</dbReference>
<dbReference type="GO" id="GO:0003677">
    <property type="term" value="F:DNA binding"/>
    <property type="evidence" value="ECO:0007669"/>
    <property type="project" value="UniProtKB-UniRule"/>
</dbReference>
<dbReference type="InterPro" id="IPR006691">
    <property type="entry name" value="GyrA/parC_rep"/>
</dbReference>
<evidence type="ECO:0000256" key="1">
    <source>
        <dbReference type="ARBA" id="ARBA00000185"/>
    </source>
</evidence>
<keyword evidence="4 8" id="KW-0067">ATP-binding</keyword>
<comment type="catalytic activity">
    <reaction evidence="1 8 9">
        <text>ATP-dependent breakage, passage and rejoining of double-stranded DNA.</text>
        <dbReference type="EC" id="5.6.2.2"/>
    </reaction>
</comment>
<evidence type="ECO:0000313" key="14">
    <source>
        <dbReference type="Proteomes" id="UP000199046"/>
    </source>
</evidence>
<dbReference type="Pfam" id="PF00521">
    <property type="entry name" value="DNA_topoisoIV"/>
    <property type="match status" value="1"/>
</dbReference>
<dbReference type="HAMAP" id="MF_01897">
    <property type="entry name" value="GyrA"/>
    <property type="match status" value="1"/>
</dbReference>
<reference evidence="14" key="1">
    <citation type="submission" date="2016-10" db="EMBL/GenBank/DDBJ databases">
        <authorList>
            <person name="Varghese N."/>
            <person name="Submissions S."/>
        </authorList>
    </citation>
    <scope>NUCLEOTIDE SEQUENCE [LARGE SCALE GENOMIC DNA]</scope>
    <source>
        <strain evidence="14">DSM 23439</strain>
    </source>
</reference>
<dbReference type="SUPFAM" id="SSF56719">
    <property type="entry name" value="Type II DNA topoisomerase"/>
    <property type="match status" value="1"/>
</dbReference>
<feature type="coiled-coil region" evidence="10">
    <location>
        <begin position="487"/>
        <end position="525"/>
    </location>
</feature>
<feature type="region of interest" description="Disordered" evidence="11">
    <location>
        <begin position="876"/>
        <end position="898"/>
    </location>
</feature>
<evidence type="ECO:0000256" key="10">
    <source>
        <dbReference type="SAM" id="Coils"/>
    </source>
</evidence>
<dbReference type="RefSeq" id="WP_090135212.1">
    <property type="nucleotide sequence ID" value="NZ_FOLY01000006.1"/>
</dbReference>
<feature type="domain" description="Topo IIA-type catalytic" evidence="12">
    <location>
        <begin position="34"/>
        <end position="535"/>
    </location>
</feature>
<dbReference type="Gene3D" id="1.10.268.10">
    <property type="entry name" value="Topoisomerase, domain 3"/>
    <property type="match status" value="1"/>
</dbReference>
<dbReference type="FunFam" id="3.90.199.10:FF:000001">
    <property type="entry name" value="DNA gyrase subunit A"/>
    <property type="match status" value="1"/>
</dbReference>
<comment type="subcellular location">
    <subcellularLocation>
        <location evidence="8">Cytoplasm</location>
    </subcellularLocation>
</comment>
<protein>
    <recommendedName>
        <fullName evidence="8">DNA gyrase subunit A</fullName>
        <ecNumber evidence="8">5.6.2.2</ecNumber>
    </recommendedName>
</protein>
<dbReference type="GO" id="GO:0006261">
    <property type="term" value="P:DNA-templated DNA replication"/>
    <property type="evidence" value="ECO:0007669"/>
    <property type="project" value="UniProtKB-UniRule"/>
</dbReference>
<dbReference type="InterPro" id="IPR002205">
    <property type="entry name" value="Topo_IIA_dom_A"/>
</dbReference>
<comment type="function">
    <text evidence="8">A type II topoisomerase that negatively supercoils closed circular double-stranded (ds) DNA in an ATP-dependent manner to modulate DNA topology and maintain chromosomes in an underwound state. Negative supercoiling favors strand separation, and DNA replication, transcription, recombination and repair, all of which involve strand separation. Also able to catalyze the interconversion of other topological isomers of dsDNA rings, including catenanes and knotted rings. Type II topoisomerases break and join 2 DNA strands simultaneously in an ATP-dependent manner.</text>
</comment>
<organism evidence="13 14">
    <name type="scientific">Kushneria avicenniae</name>
    <dbReference type="NCBI Taxonomy" id="402385"/>
    <lineage>
        <taxon>Bacteria</taxon>
        <taxon>Pseudomonadati</taxon>
        <taxon>Pseudomonadota</taxon>
        <taxon>Gammaproteobacteria</taxon>
        <taxon>Oceanospirillales</taxon>
        <taxon>Halomonadaceae</taxon>
        <taxon>Kushneria</taxon>
    </lineage>
</organism>
<dbReference type="InterPro" id="IPR013758">
    <property type="entry name" value="Topo_IIA_A/C_ab"/>
</dbReference>
<evidence type="ECO:0000256" key="2">
    <source>
        <dbReference type="ARBA" id="ARBA00008263"/>
    </source>
</evidence>